<protein>
    <recommendedName>
        <fullName evidence="1">HNH nuclease domain-containing protein</fullName>
    </recommendedName>
</protein>
<keyword evidence="3" id="KW-1185">Reference proteome</keyword>
<dbReference type="Pfam" id="PF01844">
    <property type="entry name" value="HNH"/>
    <property type="match status" value="1"/>
</dbReference>
<accession>A0ABX9MWV6</accession>
<gene>
    <name evidence="2" type="ORF">CJO09_11895</name>
</gene>
<dbReference type="SMART" id="SM00507">
    <property type="entry name" value="HNHc"/>
    <property type="match status" value="1"/>
</dbReference>
<name>A0ABX9MWV6_9BURK</name>
<dbReference type="InterPro" id="IPR003615">
    <property type="entry name" value="HNH_nuc"/>
</dbReference>
<proteinExistence type="predicted"/>
<dbReference type="CDD" id="cd00085">
    <property type="entry name" value="HNHc"/>
    <property type="match status" value="1"/>
</dbReference>
<comment type="caution">
    <text evidence="2">The sequence shown here is derived from an EMBL/GenBank/DDBJ whole genome shotgun (WGS) entry which is preliminary data.</text>
</comment>
<dbReference type="Proteomes" id="UP000266483">
    <property type="component" value="Unassembled WGS sequence"/>
</dbReference>
<feature type="domain" description="HNH nuclease" evidence="1">
    <location>
        <begin position="199"/>
        <end position="257"/>
    </location>
</feature>
<organism evidence="2 3">
    <name type="scientific">Neopusillimonas maritima</name>
    <dbReference type="NCBI Taxonomy" id="2026239"/>
    <lineage>
        <taxon>Bacteria</taxon>
        <taxon>Pseudomonadati</taxon>
        <taxon>Pseudomonadota</taxon>
        <taxon>Betaproteobacteria</taxon>
        <taxon>Burkholderiales</taxon>
        <taxon>Alcaligenaceae</taxon>
        <taxon>Neopusillimonas</taxon>
    </lineage>
</organism>
<reference evidence="2 3" key="1">
    <citation type="submission" date="2017-08" db="EMBL/GenBank/DDBJ databases">
        <title>Pusillimonas indicus sp. nov., a member of the family Alcaligenaceae isolated from surface seawater.</title>
        <authorList>
            <person name="Li J."/>
        </authorList>
    </citation>
    <scope>NUCLEOTIDE SEQUENCE [LARGE SCALE GENOMIC DNA]</scope>
    <source>
        <strain evidence="2 3">17-4A</strain>
    </source>
</reference>
<dbReference type="EMBL" id="NQOU01000004">
    <property type="protein sequence ID" value="RII82579.1"/>
    <property type="molecule type" value="Genomic_DNA"/>
</dbReference>
<sequence>MREPLLRMEFFETYYYANIVHNVLNDTMPYLRNLNSWHEGREAWLFLRPFPKWSVLHDFAQYIIEDLIYERLQEVSLEAIENSRWPSLWIDQALAHHQIETPGFRAWLKQEKIDLADASQDVIHDYHNELRLTGEFDTLLTQLTNEVFYLLFGNRALLAKLNSYVSGVVDSLTRNDLAIEERHLLRKDGIPTRTHVPEWARRAIYFRDRGMCASCNTDLTGVISINKAEHYDHMFPLAAGGINDITNLQLLCASCNLKKGRRMLPTSTNYQSWYASDA</sequence>
<evidence type="ECO:0000313" key="3">
    <source>
        <dbReference type="Proteomes" id="UP000266483"/>
    </source>
</evidence>
<dbReference type="InterPro" id="IPR002711">
    <property type="entry name" value="HNH"/>
</dbReference>
<evidence type="ECO:0000313" key="2">
    <source>
        <dbReference type="EMBL" id="RII82579.1"/>
    </source>
</evidence>
<dbReference type="Gene3D" id="1.10.30.50">
    <property type="match status" value="1"/>
</dbReference>
<evidence type="ECO:0000259" key="1">
    <source>
        <dbReference type="SMART" id="SM00507"/>
    </source>
</evidence>